<accession>A0A6C0J0U6</accession>
<organism evidence="2">
    <name type="scientific">viral metagenome</name>
    <dbReference type="NCBI Taxonomy" id="1070528"/>
    <lineage>
        <taxon>unclassified sequences</taxon>
        <taxon>metagenomes</taxon>
        <taxon>organismal metagenomes</taxon>
    </lineage>
</organism>
<dbReference type="InterPro" id="IPR008532">
    <property type="entry name" value="NFACT_RNA-bd"/>
</dbReference>
<name>A0A6C0J0U6_9ZZZZ</name>
<proteinExistence type="predicted"/>
<dbReference type="EMBL" id="MN740306">
    <property type="protein sequence ID" value="QHT99258.1"/>
    <property type="molecule type" value="Genomic_DNA"/>
</dbReference>
<dbReference type="AlphaFoldDB" id="A0A6C0J0U6"/>
<evidence type="ECO:0000259" key="1">
    <source>
        <dbReference type="Pfam" id="PF05670"/>
    </source>
</evidence>
<sequence length="117" mass="13479">MKCETRYISPLGVDIEFKIGRDAADNFNIIESSQETDIWFHIDQHSSCHVIACMPEDINYTKKQLMYIIKQGAILCKQHSKYKSQKDVSIIYTYIKNITMTNIVGSVITEISKTIKI</sequence>
<reference evidence="2" key="1">
    <citation type="journal article" date="2020" name="Nature">
        <title>Giant virus diversity and host interactions through global metagenomics.</title>
        <authorList>
            <person name="Schulz F."/>
            <person name="Roux S."/>
            <person name="Paez-Espino D."/>
            <person name="Jungbluth S."/>
            <person name="Walsh D.A."/>
            <person name="Denef V.J."/>
            <person name="McMahon K.D."/>
            <person name="Konstantinidis K.T."/>
            <person name="Eloe-Fadrosh E.A."/>
            <person name="Kyrpides N.C."/>
            <person name="Woyke T."/>
        </authorList>
    </citation>
    <scope>NUCLEOTIDE SEQUENCE</scope>
    <source>
        <strain evidence="2">GVMAG-M-3300025699-48</strain>
    </source>
</reference>
<evidence type="ECO:0000313" key="2">
    <source>
        <dbReference type="EMBL" id="QHT99258.1"/>
    </source>
</evidence>
<feature type="domain" description="NFACT RNA-binding" evidence="1">
    <location>
        <begin position="19"/>
        <end position="108"/>
    </location>
</feature>
<dbReference type="Pfam" id="PF05670">
    <property type="entry name" value="NFACT-R_1"/>
    <property type="match status" value="1"/>
</dbReference>
<protein>
    <recommendedName>
        <fullName evidence="1">NFACT RNA-binding domain-containing protein</fullName>
    </recommendedName>
</protein>